<dbReference type="NCBIfam" id="NF005720">
    <property type="entry name" value="PRK07538.1"/>
    <property type="match status" value="1"/>
</dbReference>
<dbReference type="Proteomes" id="UP001589647">
    <property type="component" value="Unassembled WGS sequence"/>
</dbReference>
<gene>
    <name evidence="4" type="ORF">ACFFV7_00990</name>
</gene>
<dbReference type="InterPro" id="IPR002938">
    <property type="entry name" value="FAD-bd"/>
</dbReference>
<dbReference type="Gene3D" id="3.50.50.60">
    <property type="entry name" value="FAD/NAD(P)-binding domain"/>
    <property type="match status" value="1"/>
</dbReference>
<dbReference type="PANTHER" id="PTHR13789">
    <property type="entry name" value="MONOOXYGENASE"/>
    <property type="match status" value="1"/>
</dbReference>
<evidence type="ECO:0000256" key="1">
    <source>
        <dbReference type="ARBA" id="ARBA00023002"/>
    </source>
</evidence>
<evidence type="ECO:0000256" key="2">
    <source>
        <dbReference type="ARBA" id="ARBA00023033"/>
    </source>
</evidence>
<dbReference type="EMBL" id="JBHMEI010000001">
    <property type="protein sequence ID" value="MFB9199750.1"/>
    <property type="molecule type" value="Genomic_DNA"/>
</dbReference>
<reference evidence="4 5" key="1">
    <citation type="submission" date="2024-09" db="EMBL/GenBank/DDBJ databases">
        <authorList>
            <person name="Sun Q."/>
            <person name="Mori K."/>
        </authorList>
    </citation>
    <scope>NUCLEOTIDE SEQUENCE [LARGE SCALE GENOMIC DNA]</scope>
    <source>
        <strain evidence="4 5">CCM 3426</strain>
    </source>
</reference>
<dbReference type="InterPro" id="IPR050493">
    <property type="entry name" value="FAD-dep_Monooxygenase_BioMet"/>
</dbReference>
<sequence>MTGSLPGRPRRVVIAGAGIAGLTTALSLHAAGITDVTVREAVRDIRPLGVGINLLPHAVRELIELGLGERLARVGVETADLTFITRRGQRIWSEPRGRAAGYAWPQYSIHRGRLQLMLLDAVRERLGPDAVVTGSPVTGLDHDADLLVGADGIRSGVRAALFPEEGEPLWGGHVLWRGTSRAEPFLTGRSMIMAGDGTQKIVIYPIAPPDPDGTQLINWAIQHRAPETTPRGDWNREVEVGKFLHHVADVRCEALDIPGLIASAHKAYEYPLVDRDPLPYWSAETVTLTGDAAHPMYPTGSNGGTQAVIDARVLAYALATGQGLEFYESRRRPVTNQIVLANREDGPEVVLRLAQERAPEGFADIDEVLPRDTLEKIALHYKQLAGFEPATLNARPSWSVPAEAGTGGPAS</sequence>
<protein>
    <submittedName>
        <fullName evidence="4">Flavin-dependent oxidoreductase</fullName>
    </submittedName>
</protein>
<dbReference type="InterPro" id="IPR036188">
    <property type="entry name" value="FAD/NAD-bd_sf"/>
</dbReference>
<keyword evidence="1" id="KW-0560">Oxidoreductase</keyword>
<dbReference type="SUPFAM" id="SSF51905">
    <property type="entry name" value="FAD/NAD(P)-binding domain"/>
    <property type="match status" value="1"/>
</dbReference>
<organism evidence="4 5">
    <name type="scientific">Nonomuraea spiralis</name>
    <dbReference type="NCBI Taxonomy" id="46182"/>
    <lineage>
        <taxon>Bacteria</taxon>
        <taxon>Bacillati</taxon>
        <taxon>Actinomycetota</taxon>
        <taxon>Actinomycetes</taxon>
        <taxon>Streptosporangiales</taxon>
        <taxon>Streptosporangiaceae</taxon>
        <taxon>Nonomuraea</taxon>
    </lineage>
</organism>
<evidence type="ECO:0000313" key="4">
    <source>
        <dbReference type="EMBL" id="MFB9199750.1"/>
    </source>
</evidence>
<proteinExistence type="predicted"/>
<dbReference type="RefSeq" id="WP_189645439.1">
    <property type="nucleotide sequence ID" value="NZ_BMRC01000001.1"/>
</dbReference>
<name>A0ABV5I6R1_9ACTN</name>
<dbReference type="SUPFAM" id="SSF54373">
    <property type="entry name" value="FAD-linked reductases, C-terminal domain"/>
    <property type="match status" value="1"/>
</dbReference>
<evidence type="ECO:0000313" key="5">
    <source>
        <dbReference type="Proteomes" id="UP001589647"/>
    </source>
</evidence>
<feature type="domain" description="FAD-binding" evidence="3">
    <location>
        <begin position="281"/>
        <end position="339"/>
    </location>
</feature>
<comment type="caution">
    <text evidence="4">The sequence shown here is derived from an EMBL/GenBank/DDBJ whole genome shotgun (WGS) entry which is preliminary data.</text>
</comment>
<dbReference type="PRINTS" id="PR00420">
    <property type="entry name" value="RNGMNOXGNASE"/>
</dbReference>
<keyword evidence="2" id="KW-0503">Monooxygenase</keyword>
<dbReference type="Gene3D" id="3.30.9.30">
    <property type="match status" value="1"/>
</dbReference>
<evidence type="ECO:0000259" key="3">
    <source>
        <dbReference type="Pfam" id="PF01494"/>
    </source>
</evidence>
<accession>A0ABV5I6R1</accession>
<keyword evidence="5" id="KW-1185">Reference proteome</keyword>
<dbReference type="Pfam" id="PF01494">
    <property type="entry name" value="FAD_binding_3"/>
    <property type="match status" value="1"/>
</dbReference>
<dbReference type="PANTHER" id="PTHR13789:SF268">
    <property type="entry name" value="5-METHYLPHENAZINE-1-CARBOXYLATE 1-MONOOXYGENASE"/>
    <property type="match status" value="1"/>
</dbReference>